<feature type="domain" description="HAMP" evidence="7">
    <location>
        <begin position="449"/>
        <end position="502"/>
    </location>
</feature>
<keyword evidence="5" id="KW-0812">Transmembrane</keyword>
<dbReference type="InterPro" id="IPR003660">
    <property type="entry name" value="HAMP_dom"/>
</dbReference>
<dbReference type="GO" id="GO:0007165">
    <property type="term" value="P:signal transduction"/>
    <property type="evidence" value="ECO:0007669"/>
    <property type="project" value="UniProtKB-KW"/>
</dbReference>
<reference evidence="8 9" key="1">
    <citation type="submission" date="2018-06" db="EMBL/GenBank/DDBJ databases">
        <title>Nitrincola tibetense sp. nov., isolated from Lake XuguoCo on Tibetan Plateau.</title>
        <authorList>
            <person name="Xing P."/>
        </authorList>
    </citation>
    <scope>NUCLEOTIDE SEQUENCE [LARGE SCALE GENOMIC DNA]</scope>
    <source>
        <strain evidence="9">xg18</strain>
    </source>
</reference>
<evidence type="ECO:0000256" key="2">
    <source>
        <dbReference type="ARBA" id="ARBA00023224"/>
    </source>
</evidence>
<keyword evidence="5" id="KW-0472">Membrane</keyword>
<comment type="subcellular location">
    <subcellularLocation>
        <location evidence="1">Membrane</location>
    </subcellularLocation>
</comment>
<dbReference type="PANTHER" id="PTHR32089">
    <property type="entry name" value="METHYL-ACCEPTING CHEMOTAXIS PROTEIN MCPB"/>
    <property type="match status" value="1"/>
</dbReference>
<gene>
    <name evidence="8" type="ORF">DN062_11290</name>
</gene>
<keyword evidence="5" id="KW-1133">Transmembrane helix</keyword>
<dbReference type="SMART" id="SM00283">
    <property type="entry name" value="MA"/>
    <property type="match status" value="1"/>
</dbReference>
<evidence type="ECO:0000259" key="6">
    <source>
        <dbReference type="PROSITE" id="PS50111"/>
    </source>
</evidence>
<comment type="similarity">
    <text evidence="3">Belongs to the methyl-accepting chemotaxis (MCP) protein family.</text>
</comment>
<dbReference type="Gene3D" id="1.10.287.950">
    <property type="entry name" value="Methyl-accepting chemotaxis protein"/>
    <property type="match status" value="1"/>
</dbReference>
<feature type="transmembrane region" description="Helical" evidence="5">
    <location>
        <begin position="429"/>
        <end position="451"/>
    </location>
</feature>
<dbReference type="AlphaFoldDB" id="A0A364NM33"/>
<keyword evidence="9" id="KW-1185">Reference proteome</keyword>
<accession>A0A364NM33</accession>
<dbReference type="Proteomes" id="UP000250744">
    <property type="component" value="Unassembled WGS sequence"/>
</dbReference>
<dbReference type="PROSITE" id="PS50885">
    <property type="entry name" value="HAMP"/>
    <property type="match status" value="1"/>
</dbReference>
<dbReference type="InterPro" id="IPR004089">
    <property type="entry name" value="MCPsignal_dom"/>
</dbReference>
<evidence type="ECO:0000256" key="3">
    <source>
        <dbReference type="ARBA" id="ARBA00029447"/>
    </source>
</evidence>
<evidence type="ECO:0000259" key="7">
    <source>
        <dbReference type="PROSITE" id="PS50885"/>
    </source>
</evidence>
<dbReference type="Pfam" id="PF00672">
    <property type="entry name" value="HAMP"/>
    <property type="match status" value="1"/>
</dbReference>
<dbReference type="GO" id="GO:0016020">
    <property type="term" value="C:membrane"/>
    <property type="evidence" value="ECO:0007669"/>
    <property type="project" value="UniProtKB-SubCell"/>
</dbReference>
<dbReference type="Pfam" id="PF00015">
    <property type="entry name" value="MCPsignal"/>
    <property type="match status" value="1"/>
</dbReference>
<evidence type="ECO:0000256" key="1">
    <source>
        <dbReference type="ARBA" id="ARBA00004370"/>
    </source>
</evidence>
<dbReference type="RefSeq" id="WP_112159425.1">
    <property type="nucleotide sequence ID" value="NZ_QKRX01000007.1"/>
</dbReference>
<protein>
    <recommendedName>
        <fullName evidence="10">Methyl-accepting chemotaxis protein</fullName>
    </recommendedName>
</protein>
<sequence length="780" mass="85802">MSIRTKLLLIMLGVSLFASLAASLMISFSSLRAGESLLVEQAELKLAFINDTQTQRLTGYLDTLSQQVAGYASGVQAKRALPALASAYRGYRLNAVVRSREEILEEQKALQAYLESGFLADLQRNSGQNSFDARTYVQSLEKPQLILQYYYLVESAVKWNEAQQVFEPADRSRYTLAHREFHPDLLDFANFYGYEDVYYLNPEGEIVYSLKKLPDFTLDVNHEMIVLSGLSDVFRQAIQTPVGGRPIFSDYHPYVPAGGMPSAFIGMPVFDVQDGQANLLGVFAVRLGTRSLDEILSNQGNRVGQGLGATGDTYLLNQNQYLLSSKREYDENPSQFLAKLSSEQSPQAALIPIRNQLATLVRFESQAITQAISGKEDVAHYINPIGAEVIGSYRTVPAQGVEWIIVTEMEKDEALQMVGTLRQQITQSVIVVTLAVLVIALILALLAARLFSRPVSVLHSSLLKIQSTRDLTHKSPLKGQDEYGEISGALNQLMDEIAQSVTLSRQASETLGQVSVKLSLGSEETFNQLHLQNERNQQAEQLVQGMVQSAVSVNQQAHQASELTRLASTTIDQSASTVQLVISDVHQAAQGVAEATQSISNLVLDFDQIRHVLEVITQLAEQTNLLALNAAIEAARAGDQGRGFAVVADEVRNLAQRSKNSAAEIHVIINKLLNNAESTKNLMTKEHDRFDVLQVTAKDAQSALQTIQSSLQDIVRANMDIVAISDQQSQMTEELVGVLSDSFESSRISMDKAGETAKSSEELSVVSSELNTSVNRWKVR</sequence>
<dbReference type="CDD" id="cd06225">
    <property type="entry name" value="HAMP"/>
    <property type="match status" value="1"/>
</dbReference>
<dbReference type="PROSITE" id="PS50111">
    <property type="entry name" value="CHEMOTAXIS_TRANSDUC_2"/>
    <property type="match status" value="1"/>
</dbReference>
<evidence type="ECO:0000256" key="4">
    <source>
        <dbReference type="PROSITE-ProRule" id="PRU00284"/>
    </source>
</evidence>
<evidence type="ECO:0000256" key="5">
    <source>
        <dbReference type="SAM" id="Phobius"/>
    </source>
</evidence>
<dbReference type="OrthoDB" id="9806704at2"/>
<organism evidence="8 9">
    <name type="scientific">Nitrincola tibetensis</name>
    <dbReference type="NCBI Taxonomy" id="2219697"/>
    <lineage>
        <taxon>Bacteria</taxon>
        <taxon>Pseudomonadati</taxon>
        <taxon>Pseudomonadota</taxon>
        <taxon>Gammaproteobacteria</taxon>
        <taxon>Oceanospirillales</taxon>
        <taxon>Oceanospirillaceae</taxon>
        <taxon>Nitrincola</taxon>
    </lineage>
</organism>
<name>A0A364NM33_9GAMM</name>
<keyword evidence="2 4" id="KW-0807">Transducer</keyword>
<dbReference type="EMBL" id="QKRX01000007">
    <property type="protein sequence ID" value="RAU17937.1"/>
    <property type="molecule type" value="Genomic_DNA"/>
</dbReference>
<dbReference type="GO" id="GO:0006935">
    <property type="term" value="P:chemotaxis"/>
    <property type="evidence" value="ECO:0007669"/>
    <property type="project" value="UniProtKB-ARBA"/>
</dbReference>
<dbReference type="Gene3D" id="3.30.450.20">
    <property type="entry name" value="PAS domain"/>
    <property type="match status" value="1"/>
</dbReference>
<dbReference type="SMART" id="SM00304">
    <property type="entry name" value="HAMP"/>
    <property type="match status" value="1"/>
</dbReference>
<evidence type="ECO:0008006" key="10">
    <source>
        <dbReference type="Google" id="ProtNLM"/>
    </source>
</evidence>
<dbReference type="PANTHER" id="PTHR32089:SF112">
    <property type="entry name" value="LYSOZYME-LIKE PROTEIN-RELATED"/>
    <property type="match status" value="1"/>
</dbReference>
<evidence type="ECO:0000313" key="8">
    <source>
        <dbReference type="EMBL" id="RAU17937.1"/>
    </source>
</evidence>
<dbReference type="SUPFAM" id="SSF58104">
    <property type="entry name" value="Methyl-accepting chemotaxis protein (MCP) signaling domain"/>
    <property type="match status" value="1"/>
</dbReference>
<feature type="domain" description="Methyl-accepting transducer" evidence="6">
    <location>
        <begin position="507"/>
        <end position="743"/>
    </location>
</feature>
<comment type="caution">
    <text evidence="8">The sequence shown here is derived from an EMBL/GenBank/DDBJ whole genome shotgun (WGS) entry which is preliminary data.</text>
</comment>
<evidence type="ECO:0000313" key="9">
    <source>
        <dbReference type="Proteomes" id="UP000250744"/>
    </source>
</evidence>
<proteinExistence type="inferred from homology"/>